<protein>
    <submittedName>
        <fullName evidence="1">Heat shock 70 kDa protein 12a</fullName>
    </submittedName>
</protein>
<dbReference type="Gene3D" id="3.30.420.40">
    <property type="match status" value="2"/>
</dbReference>
<name>A0A061R4F7_9CHLO</name>
<dbReference type="PANTHER" id="PTHR14187:SF5">
    <property type="entry name" value="HEAT SHOCK 70 KDA PROTEIN 12A"/>
    <property type="match status" value="1"/>
</dbReference>
<reference evidence="1" key="1">
    <citation type="submission" date="2014-05" db="EMBL/GenBank/DDBJ databases">
        <title>The transcriptome of the halophilic microalga Tetraselmis sp. GSL018 isolated from the Great Salt Lake, Utah.</title>
        <authorList>
            <person name="Jinkerson R.E."/>
            <person name="D'Adamo S."/>
            <person name="Posewitz M.C."/>
        </authorList>
    </citation>
    <scope>NUCLEOTIDE SEQUENCE</scope>
    <source>
        <strain evidence="1">GSL018</strain>
    </source>
</reference>
<gene>
    <name evidence="1" type="ORF">TSPGSL018_16065</name>
</gene>
<organism evidence="1">
    <name type="scientific">Tetraselmis sp. GSL018</name>
    <dbReference type="NCBI Taxonomy" id="582737"/>
    <lineage>
        <taxon>Eukaryota</taxon>
        <taxon>Viridiplantae</taxon>
        <taxon>Chlorophyta</taxon>
        <taxon>core chlorophytes</taxon>
        <taxon>Chlorodendrophyceae</taxon>
        <taxon>Chlorodendrales</taxon>
        <taxon>Chlorodendraceae</taxon>
        <taxon>Tetraselmis</taxon>
    </lineage>
</organism>
<evidence type="ECO:0000313" key="1">
    <source>
        <dbReference type="EMBL" id="JAC65426.1"/>
    </source>
</evidence>
<dbReference type="EMBL" id="GBEZ01021315">
    <property type="protein sequence ID" value="JAC65426.1"/>
    <property type="molecule type" value="Transcribed_RNA"/>
</dbReference>
<keyword evidence="1" id="KW-0346">Stress response</keyword>
<sequence length="412" mass="45795">MSKAMQQAVHLQDAETSSLLIILEPEAAAVACKNKFRLGKGTVVLDVGGGTIDVTLHETSPNGRLKELKKGTGSAAGGIFVDFEFKRFFVREAVGKDVPVDVASHLMQKFGQSHPKDYWKMMGEWERTKRMFTGTETVYIEVPENFLDVLATEAKWLCDGRLISSELEIHPHSMKSFFKPTLSRISSLLKEIVSGRDDTKIPQVLFVGGMAANKYMQAKVKKMCPGKELIVPPQPGAKVVEGGTIYALNPSMIELRRARRTYGVGTCDSFLAGVHPESKRFWSVDRDEYCCRDVFSIFVHRNQALANDQCVAKSFTPIERDQEACKFKIYASELLKPKYVDDPGSFCIGVVTLYLGEPAGSLDRVIDVEMFFGGSSIQLYANDRKSGKDVSVFLDYDSFGRNEADKNAVFAC</sequence>
<dbReference type="InterPro" id="IPR043129">
    <property type="entry name" value="ATPase_NBD"/>
</dbReference>
<dbReference type="Gene3D" id="3.90.640.10">
    <property type="entry name" value="Actin, Chain A, domain 4"/>
    <property type="match status" value="1"/>
</dbReference>
<accession>A0A061R4F7</accession>
<dbReference type="AlphaFoldDB" id="A0A061R4F7"/>
<proteinExistence type="predicted"/>
<dbReference type="PANTHER" id="PTHR14187">
    <property type="entry name" value="ALPHA KINASE/ELONGATION FACTOR 2 KINASE"/>
    <property type="match status" value="1"/>
</dbReference>
<dbReference type="SUPFAM" id="SSF53067">
    <property type="entry name" value="Actin-like ATPase domain"/>
    <property type="match status" value="1"/>
</dbReference>